<protein>
    <submittedName>
        <fullName evidence="1">Uncharacterized protein</fullName>
    </submittedName>
</protein>
<evidence type="ECO:0000313" key="2">
    <source>
        <dbReference type="Proteomes" id="UP000828390"/>
    </source>
</evidence>
<comment type="caution">
    <text evidence="1">The sequence shown here is derived from an EMBL/GenBank/DDBJ whole genome shotgun (WGS) entry which is preliminary data.</text>
</comment>
<evidence type="ECO:0000313" key="1">
    <source>
        <dbReference type="EMBL" id="KAH3750041.1"/>
    </source>
</evidence>
<reference evidence="1" key="2">
    <citation type="submission" date="2020-11" db="EMBL/GenBank/DDBJ databases">
        <authorList>
            <person name="McCartney M.A."/>
            <person name="Auch B."/>
            <person name="Kono T."/>
            <person name="Mallez S."/>
            <person name="Becker A."/>
            <person name="Gohl D.M."/>
            <person name="Silverstein K.A.T."/>
            <person name="Koren S."/>
            <person name="Bechman K.B."/>
            <person name="Herman A."/>
            <person name="Abrahante J.E."/>
            <person name="Garbe J."/>
        </authorList>
    </citation>
    <scope>NUCLEOTIDE SEQUENCE</scope>
    <source>
        <strain evidence="1">Duluth1</strain>
        <tissue evidence="1">Whole animal</tissue>
    </source>
</reference>
<keyword evidence="2" id="KW-1185">Reference proteome</keyword>
<dbReference type="AlphaFoldDB" id="A0A9D4I4Q9"/>
<gene>
    <name evidence="1" type="ORF">DPMN_184557</name>
</gene>
<accession>A0A9D4I4Q9</accession>
<name>A0A9D4I4Q9_DREPO</name>
<dbReference type="Proteomes" id="UP000828390">
    <property type="component" value="Unassembled WGS sequence"/>
</dbReference>
<dbReference type="EMBL" id="JAIWYP010000010">
    <property type="protein sequence ID" value="KAH3750041.1"/>
    <property type="molecule type" value="Genomic_DNA"/>
</dbReference>
<reference evidence="1" key="1">
    <citation type="journal article" date="2019" name="bioRxiv">
        <title>The Genome of the Zebra Mussel, Dreissena polymorpha: A Resource for Invasive Species Research.</title>
        <authorList>
            <person name="McCartney M.A."/>
            <person name="Auch B."/>
            <person name="Kono T."/>
            <person name="Mallez S."/>
            <person name="Zhang Y."/>
            <person name="Obille A."/>
            <person name="Becker A."/>
            <person name="Abrahante J.E."/>
            <person name="Garbe J."/>
            <person name="Badalamenti J.P."/>
            <person name="Herman A."/>
            <person name="Mangelson H."/>
            <person name="Liachko I."/>
            <person name="Sullivan S."/>
            <person name="Sone E.D."/>
            <person name="Koren S."/>
            <person name="Silverstein K.A.T."/>
            <person name="Beckman K.B."/>
            <person name="Gohl D.M."/>
        </authorList>
    </citation>
    <scope>NUCLEOTIDE SEQUENCE</scope>
    <source>
        <strain evidence="1">Duluth1</strain>
        <tissue evidence="1">Whole animal</tissue>
    </source>
</reference>
<sequence>MPLSKYNAYLNCLKGKELVLLENKDDGVHQGCLSIERLSNRQEVVLLHPEVRPVIRAHRRYRLERRKLALFRVPFVNDRIDFLVSA</sequence>
<organism evidence="1 2">
    <name type="scientific">Dreissena polymorpha</name>
    <name type="common">Zebra mussel</name>
    <name type="synonym">Mytilus polymorpha</name>
    <dbReference type="NCBI Taxonomy" id="45954"/>
    <lineage>
        <taxon>Eukaryota</taxon>
        <taxon>Metazoa</taxon>
        <taxon>Spiralia</taxon>
        <taxon>Lophotrochozoa</taxon>
        <taxon>Mollusca</taxon>
        <taxon>Bivalvia</taxon>
        <taxon>Autobranchia</taxon>
        <taxon>Heteroconchia</taxon>
        <taxon>Euheterodonta</taxon>
        <taxon>Imparidentia</taxon>
        <taxon>Neoheterodontei</taxon>
        <taxon>Myida</taxon>
        <taxon>Dreissenoidea</taxon>
        <taxon>Dreissenidae</taxon>
        <taxon>Dreissena</taxon>
    </lineage>
</organism>
<proteinExistence type="predicted"/>